<dbReference type="EMBL" id="JAYMYQ010000002">
    <property type="protein sequence ID" value="KAK7351620.1"/>
    <property type="molecule type" value="Genomic_DNA"/>
</dbReference>
<accession>A0AAN9QV61</accession>
<protein>
    <submittedName>
        <fullName evidence="1">Uncharacterized protein</fullName>
    </submittedName>
</protein>
<evidence type="ECO:0000313" key="1">
    <source>
        <dbReference type="EMBL" id="KAK7351620.1"/>
    </source>
</evidence>
<organism evidence="1 2">
    <name type="scientific">Canavalia gladiata</name>
    <name type="common">Sword bean</name>
    <name type="synonym">Dolichos gladiatus</name>
    <dbReference type="NCBI Taxonomy" id="3824"/>
    <lineage>
        <taxon>Eukaryota</taxon>
        <taxon>Viridiplantae</taxon>
        <taxon>Streptophyta</taxon>
        <taxon>Embryophyta</taxon>
        <taxon>Tracheophyta</taxon>
        <taxon>Spermatophyta</taxon>
        <taxon>Magnoliopsida</taxon>
        <taxon>eudicotyledons</taxon>
        <taxon>Gunneridae</taxon>
        <taxon>Pentapetalae</taxon>
        <taxon>rosids</taxon>
        <taxon>fabids</taxon>
        <taxon>Fabales</taxon>
        <taxon>Fabaceae</taxon>
        <taxon>Papilionoideae</taxon>
        <taxon>50 kb inversion clade</taxon>
        <taxon>NPAAA clade</taxon>
        <taxon>indigoferoid/millettioid clade</taxon>
        <taxon>Phaseoleae</taxon>
        <taxon>Canavalia</taxon>
    </lineage>
</organism>
<dbReference type="Proteomes" id="UP001367508">
    <property type="component" value="Unassembled WGS sequence"/>
</dbReference>
<evidence type="ECO:0000313" key="2">
    <source>
        <dbReference type="Proteomes" id="UP001367508"/>
    </source>
</evidence>
<reference evidence="1 2" key="1">
    <citation type="submission" date="2024-01" db="EMBL/GenBank/DDBJ databases">
        <title>The genomes of 5 underutilized Papilionoideae crops provide insights into root nodulation and disease resistanc.</title>
        <authorList>
            <person name="Jiang F."/>
        </authorList>
    </citation>
    <scope>NUCLEOTIDE SEQUENCE [LARGE SCALE GENOMIC DNA]</scope>
    <source>
        <strain evidence="1">LVBAO_FW01</strain>
        <tissue evidence="1">Leaves</tissue>
    </source>
</reference>
<name>A0AAN9QV61_CANGL</name>
<sequence>MDGAALFCFLNLFCLFENENDQSRRYWRRQGLSQRHCNHEELAATKTILDIDCASRSLLINQSSQLRQSSLHIFAIERDLVLRGALPLNYHPVKDCHIRGIKSLYGVIEFAHRLRVAQPLLPASGWR</sequence>
<keyword evidence="2" id="KW-1185">Reference proteome</keyword>
<comment type="caution">
    <text evidence="1">The sequence shown here is derived from an EMBL/GenBank/DDBJ whole genome shotgun (WGS) entry which is preliminary data.</text>
</comment>
<dbReference type="AlphaFoldDB" id="A0AAN9QV61"/>
<proteinExistence type="predicted"/>
<gene>
    <name evidence="1" type="ORF">VNO77_11202</name>
</gene>